<keyword evidence="1" id="KW-1133">Transmembrane helix</keyword>
<dbReference type="PANTHER" id="PTHR37464:SF1">
    <property type="entry name" value="BLL2463 PROTEIN"/>
    <property type="match status" value="1"/>
</dbReference>
<gene>
    <name evidence="3" type="ORF">NET02_00350</name>
</gene>
<protein>
    <submittedName>
        <fullName evidence="3">VWA domain-containing protein</fullName>
    </submittedName>
</protein>
<proteinExistence type="predicted"/>
<dbReference type="CDD" id="cd00198">
    <property type="entry name" value="vWFA"/>
    <property type="match status" value="1"/>
</dbReference>
<feature type="domain" description="VWFA" evidence="2">
    <location>
        <begin position="87"/>
        <end position="247"/>
    </location>
</feature>
<name>A0AA42BBA4_9BACT</name>
<dbReference type="SMART" id="SM00327">
    <property type="entry name" value="VWA"/>
    <property type="match status" value="1"/>
</dbReference>
<dbReference type="Proteomes" id="UP001165306">
    <property type="component" value="Unassembled WGS sequence"/>
</dbReference>
<dbReference type="RefSeq" id="WP_284055373.1">
    <property type="nucleotide sequence ID" value="NZ_JAMSLR010000001.1"/>
</dbReference>
<dbReference type="InterPro" id="IPR024163">
    <property type="entry name" value="Aerotolerance_reg_N"/>
</dbReference>
<evidence type="ECO:0000256" key="1">
    <source>
        <dbReference type="SAM" id="Phobius"/>
    </source>
</evidence>
<comment type="caution">
    <text evidence="3">The sequence shown here is derived from an EMBL/GenBank/DDBJ whole genome shotgun (WGS) entry which is preliminary data.</text>
</comment>
<feature type="transmembrane region" description="Helical" evidence="1">
    <location>
        <begin position="602"/>
        <end position="621"/>
    </location>
</feature>
<evidence type="ECO:0000313" key="3">
    <source>
        <dbReference type="EMBL" id="MCM8747588.1"/>
    </source>
</evidence>
<dbReference type="Gene3D" id="3.40.50.410">
    <property type="entry name" value="von Willebrand factor, type A domain"/>
    <property type="match status" value="1"/>
</dbReference>
<organism evidence="3 4">
    <name type="scientific">Thermalbibacter longus</name>
    <dbReference type="NCBI Taxonomy" id="2951981"/>
    <lineage>
        <taxon>Bacteria</taxon>
        <taxon>Pseudomonadati</taxon>
        <taxon>Thermomicrobiota</taxon>
        <taxon>Thermomicrobia</taxon>
        <taxon>Thermomicrobiales</taxon>
        <taxon>Thermomicrobiaceae</taxon>
        <taxon>Thermalbibacter</taxon>
    </lineage>
</organism>
<accession>A0AA42BBA4</accession>
<dbReference type="EMBL" id="JAMSLR010000001">
    <property type="protein sequence ID" value="MCM8747588.1"/>
    <property type="molecule type" value="Genomic_DNA"/>
</dbReference>
<dbReference type="AlphaFoldDB" id="A0AA42BBA4"/>
<feature type="transmembrane region" description="Helical" evidence="1">
    <location>
        <begin position="6"/>
        <end position="25"/>
    </location>
</feature>
<keyword evidence="4" id="KW-1185">Reference proteome</keyword>
<dbReference type="InterPro" id="IPR036465">
    <property type="entry name" value="vWFA_dom_sf"/>
</dbReference>
<dbReference type="InterPro" id="IPR002035">
    <property type="entry name" value="VWF_A"/>
</dbReference>
<dbReference type="Pfam" id="PF07584">
    <property type="entry name" value="BatA"/>
    <property type="match status" value="1"/>
</dbReference>
<evidence type="ECO:0000259" key="2">
    <source>
        <dbReference type="SMART" id="SM00327"/>
    </source>
</evidence>
<sequence length="625" mass="65619">MLFLAPLALALAVALPATIVLLHLLRGSRWRVRVPATFLWADLAPSVAGHSRPRLPRLTLLLLLQLLAAALGGVTLARPATLLPEPGQHVVLILDASASMQATDASPSRFELARRRALDRLASLGPSDEVSVIRAGPTATLLAAGPPDKVREALRQAQPGDGAGALHEAIALASQQIAHTPGLRGQIVVFTDGAFPPLDPVGALAAPVEFLSVAGDPSTGNQAIVSAQVRAQPSSPDRRAAFIVVANLDDRPASIPVRVADAASGQEVARQTVELPPNSAGSLAVELPGDLSRLAIELDRPQPDALPLDDRVEIDTPLLGTRSLRVQLVSPAPSALRQALEAVPTVELSVVGPDAYQPSGPSPDITVFDSFLPPELPRGPLLIVNPPAGNRFLPVLGTFTTTGLTTIDAGHPLLRGVDILALTGAVGKNLARVPWARPVVAAGEGPLILEGYDHGYPLVIFTFDPAQSGLDKSLAFPLLVSNAVAYLIADRSGRTVIPGDPVALPAPSAGRALLVRPDGQRQVVELADPAAGELWISDTERSGRYLVLDAENEQAVLSSFSVNLFDQGESDIRPRRDLAPLPATAQIGPAAAQPAELPVQEWWRFLAAALVVVVGVEWLVFTRRG</sequence>
<dbReference type="SUPFAM" id="SSF53300">
    <property type="entry name" value="vWA-like"/>
    <property type="match status" value="1"/>
</dbReference>
<feature type="transmembrane region" description="Helical" evidence="1">
    <location>
        <begin position="58"/>
        <end position="77"/>
    </location>
</feature>
<keyword evidence="1" id="KW-0472">Membrane</keyword>
<dbReference type="Pfam" id="PF13519">
    <property type="entry name" value="VWA_2"/>
    <property type="match status" value="1"/>
</dbReference>
<evidence type="ECO:0000313" key="4">
    <source>
        <dbReference type="Proteomes" id="UP001165306"/>
    </source>
</evidence>
<keyword evidence="1" id="KW-0812">Transmembrane</keyword>
<reference evidence="3" key="1">
    <citation type="submission" date="2022-06" db="EMBL/GenBank/DDBJ databases">
        <title>CFH 74404 Thermomicrobiaceae sp.</title>
        <authorList>
            <person name="Ming H."/>
            <person name="Li W.-J."/>
            <person name="Zhao Z."/>
        </authorList>
    </citation>
    <scope>NUCLEOTIDE SEQUENCE</scope>
    <source>
        <strain evidence="3">CFH 74404</strain>
    </source>
</reference>
<dbReference type="PANTHER" id="PTHR37464">
    <property type="entry name" value="BLL2463 PROTEIN"/>
    <property type="match status" value="1"/>
</dbReference>